<feature type="transmembrane region" description="Helical" evidence="1">
    <location>
        <begin position="99"/>
        <end position="120"/>
    </location>
</feature>
<comment type="caution">
    <text evidence="2">The sequence shown here is derived from an EMBL/GenBank/DDBJ whole genome shotgun (WGS) entry which is preliminary data.</text>
</comment>
<dbReference type="NCBIfam" id="NF047627">
    <property type="entry name" value="LIC_10230_fam"/>
    <property type="match status" value="1"/>
</dbReference>
<keyword evidence="1" id="KW-1133">Transmembrane helix</keyword>
<feature type="transmembrane region" description="Helical" evidence="1">
    <location>
        <begin position="157"/>
        <end position="179"/>
    </location>
</feature>
<name>A0A4R9K8T3_9LEPT</name>
<feature type="transmembrane region" description="Helical" evidence="1">
    <location>
        <begin position="299"/>
        <end position="323"/>
    </location>
</feature>
<dbReference type="OrthoDB" id="325672at2"/>
<keyword evidence="1" id="KW-0812">Transmembrane</keyword>
<feature type="transmembrane region" description="Helical" evidence="1">
    <location>
        <begin position="245"/>
        <end position="266"/>
    </location>
</feature>
<evidence type="ECO:0000256" key="1">
    <source>
        <dbReference type="SAM" id="Phobius"/>
    </source>
</evidence>
<sequence length="339" mass="39068">MYKKLILSIVPLLLLLVGAHSLFFDYEVILPEPISFSDTTDLSKVENMNPRVEVKRGIWFRVDYISYLIHELESEVLPIDTEPEETVDKLKRILIGQRILFFLILFYMILCFSAFVSHYFQAWFYLSLNRIVFALGMLWSLQQTFLQIRVLADGNSWGILGIIFFLTTFVLSIFALVFLEKGKNEPKTFETLKHSASLEEEGRAPEPTSGGSYLKLFLHFLIIIAVGILIGNFVYIPLFLLQKHYVTEFTIFIFSLLALLSGFYIYNYGKVGGEKSLSNWQNTLVSIAYLQFRFLRNGFFGLFATILVVFFVTFLFSILLLNIDLIQANTGLFTKGTEF</sequence>
<keyword evidence="3" id="KW-1185">Reference proteome</keyword>
<proteinExistence type="predicted"/>
<protein>
    <submittedName>
        <fullName evidence="2">Uncharacterized protein</fullName>
    </submittedName>
</protein>
<reference evidence="2" key="1">
    <citation type="journal article" date="2019" name="PLoS Negl. Trop. Dis.">
        <title>Revisiting the worldwide diversity of Leptospira species in the environment.</title>
        <authorList>
            <person name="Vincent A.T."/>
            <person name="Schiettekatte O."/>
            <person name="Bourhy P."/>
            <person name="Veyrier F.J."/>
            <person name="Picardeau M."/>
        </authorList>
    </citation>
    <scope>NUCLEOTIDE SEQUENCE [LARGE SCALE GENOMIC DNA]</scope>
    <source>
        <strain evidence="2">201702476</strain>
    </source>
</reference>
<dbReference type="RefSeq" id="WP_135621781.1">
    <property type="nucleotide sequence ID" value="NZ_RQGD01000010.1"/>
</dbReference>
<keyword evidence="1" id="KW-0472">Membrane</keyword>
<dbReference type="AlphaFoldDB" id="A0A4R9K8T3"/>
<gene>
    <name evidence="2" type="ORF">EHQ58_02570</name>
</gene>
<dbReference type="EMBL" id="RQGD01000010">
    <property type="protein sequence ID" value="TGL62107.1"/>
    <property type="molecule type" value="Genomic_DNA"/>
</dbReference>
<evidence type="ECO:0000313" key="2">
    <source>
        <dbReference type="EMBL" id="TGL62107.1"/>
    </source>
</evidence>
<dbReference type="Proteomes" id="UP000297693">
    <property type="component" value="Unassembled WGS sequence"/>
</dbReference>
<evidence type="ECO:0000313" key="3">
    <source>
        <dbReference type="Proteomes" id="UP000297693"/>
    </source>
</evidence>
<organism evidence="2 3">
    <name type="scientific">Leptospira ognonensis</name>
    <dbReference type="NCBI Taxonomy" id="2484945"/>
    <lineage>
        <taxon>Bacteria</taxon>
        <taxon>Pseudomonadati</taxon>
        <taxon>Spirochaetota</taxon>
        <taxon>Spirochaetia</taxon>
        <taxon>Leptospirales</taxon>
        <taxon>Leptospiraceae</taxon>
        <taxon>Leptospira</taxon>
    </lineage>
</organism>
<feature type="transmembrane region" description="Helical" evidence="1">
    <location>
        <begin position="216"/>
        <end position="239"/>
    </location>
</feature>
<accession>A0A4R9K8T3</accession>